<feature type="region of interest" description="Disordered" evidence="1">
    <location>
        <begin position="233"/>
        <end position="312"/>
    </location>
</feature>
<accession>A0A915J5C9</accession>
<feature type="compositionally biased region" description="Acidic residues" evidence="1">
    <location>
        <begin position="240"/>
        <end position="262"/>
    </location>
</feature>
<sequence length="342" mass="39555">MEEVQDHREITQENHHKCKEKNFHDFLVDGFSTIRISTNAIAMKNKYIQQQQMKKANMYSNKCKKQIFTTNDNNKKQSCTTKTKNKYLEVNLALKKLSNHVTVPKPFHLTSLSQNRIEHHKECVRSHHRAVKRSHSWHGIRPNKSISYRENIAFILRKNVSNRIMPDGSNYANEIKAILSRVARRPMLFEMQNELIAKQSAEAKYRRALNFSGVTESKLINYLQTRQDELTLDNLSLNDDQGESDNIDSDDENEEKIDDQIDDAGSSKENGCRISDIRTERSKKSENSTSIDQNSRNSSSQSNSLKEVERAEVDEEIFENQLETSDGKIKELSVEIGDIFDD</sequence>
<dbReference type="Proteomes" id="UP000887565">
    <property type="component" value="Unplaced"/>
</dbReference>
<organism evidence="2 3">
    <name type="scientific">Romanomermis culicivorax</name>
    <name type="common">Nematode worm</name>
    <dbReference type="NCBI Taxonomy" id="13658"/>
    <lineage>
        <taxon>Eukaryota</taxon>
        <taxon>Metazoa</taxon>
        <taxon>Ecdysozoa</taxon>
        <taxon>Nematoda</taxon>
        <taxon>Enoplea</taxon>
        <taxon>Dorylaimia</taxon>
        <taxon>Mermithida</taxon>
        <taxon>Mermithoidea</taxon>
        <taxon>Mermithidae</taxon>
        <taxon>Romanomermis</taxon>
    </lineage>
</organism>
<feature type="compositionally biased region" description="Low complexity" evidence="1">
    <location>
        <begin position="288"/>
        <end position="304"/>
    </location>
</feature>
<proteinExistence type="predicted"/>
<evidence type="ECO:0000313" key="2">
    <source>
        <dbReference type="Proteomes" id="UP000887565"/>
    </source>
</evidence>
<dbReference type="WBParaSite" id="nRc.2.0.1.t21641-RA">
    <property type="protein sequence ID" value="nRc.2.0.1.t21641-RA"/>
    <property type="gene ID" value="nRc.2.0.1.g21641"/>
</dbReference>
<dbReference type="AlphaFoldDB" id="A0A915J5C9"/>
<feature type="compositionally biased region" description="Basic and acidic residues" evidence="1">
    <location>
        <begin position="275"/>
        <end position="286"/>
    </location>
</feature>
<evidence type="ECO:0000256" key="1">
    <source>
        <dbReference type="SAM" id="MobiDB-lite"/>
    </source>
</evidence>
<evidence type="ECO:0000313" key="3">
    <source>
        <dbReference type="WBParaSite" id="nRc.2.0.1.t21641-RA"/>
    </source>
</evidence>
<name>A0A915J5C9_ROMCU</name>
<protein>
    <submittedName>
        <fullName evidence="3">Uncharacterized protein</fullName>
    </submittedName>
</protein>
<keyword evidence="2" id="KW-1185">Reference proteome</keyword>
<reference evidence="3" key="1">
    <citation type="submission" date="2022-11" db="UniProtKB">
        <authorList>
            <consortium name="WormBaseParasite"/>
        </authorList>
    </citation>
    <scope>IDENTIFICATION</scope>
</reference>